<reference evidence="7 8" key="1">
    <citation type="submission" date="2016-11" db="EMBL/GenBank/DDBJ databases">
        <authorList>
            <person name="Jaros S."/>
            <person name="Januszkiewicz K."/>
            <person name="Wedrychowicz H."/>
        </authorList>
    </citation>
    <scope>NUCLEOTIDE SEQUENCE [LARGE SCALE GENOMIC DNA]</scope>
    <source>
        <strain evidence="7 8">DSM 10068</strain>
    </source>
</reference>
<dbReference type="STRING" id="1123282.SAMN02745823_00293"/>
<evidence type="ECO:0000313" key="8">
    <source>
        <dbReference type="Proteomes" id="UP000183995"/>
    </source>
</evidence>
<dbReference type="Proteomes" id="UP000183995">
    <property type="component" value="Unassembled WGS sequence"/>
</dbReference>
<dbReference type="SUPFAM" id="SSF53706">
    <property type="entry name" value="Formate dehydrogenase/DMSO reductase, domains 1-3"/>
    <property type="match status" value="1"/>
</dbReference>
<organism evidence="7 8">
    <name type="scientific">Sporobacter termitidis DSM 10068</name>
    <dbReference type="NCBI Taxonomy" id="1123282"/>
    <lineage>
        <taxon>Bacteria</taxon>
        <taxon>Bacillati</taxon>
        <taxon>Bacillota</taxon>
        <taxon>Clostridia</taxon>
        <taxon>Eubacteriales</taxon>
        <taxon>Oscillospiraceae</taxon>
        <taxon>Sporobacter</taxon>
    </lineage>
</organism>
<feature type="domain" description="Molybdopterin oxidoreductase" evidence="5">
    <location>
        <begin position="5"/>
        <end position="335"/>
    </location>
</feature>
<dbReference type="GO" id="GO:0003954">
    <property type="term" value="F:NADH dehydrogenase activity"/>
    <property type="evidence" value="ECO:0007669"/>
    <property type="project" value="TreeGrafter"/>
</dbReference>
<evidence type="ECO:0000256" key="2">
    <source>
        <dbReference type="ARBA" id="ARBA00023002"/>
    </source>
</evidence>
<keyword evidence="2" id="KW-0560">Oxidoreductase</keyword>
<dbReference type="Gene3D" id="3.40.228.10">
    <property type="entry name" value="Dimethylsulfoxide Reductase, domain 2"/>
    <property type="match status" value="1"/>
</dbReference>
<evidence type="ECO:0000313" key="7">
    <source>
        <dbReference type="EMBL" id="SHH56075.1"/>
    </source>
</evidence>
<dbReference type="GO" id="GO:0043546">
    <property type="term" value="F:molybdopterin cofactor binding"/>
    <property type="evidence" value="ECO:0007669"/>
    <property type="project" value="InterPro"/>
</dbReference>
<dbReference type="InterPro" id="IPR050123">
    <property type="entry name" value="Prok_molybdopt-oxidoreductase"/>
</dbReference>
<evidence type="ECO:0000259" key="5">
    <source>
        <dbReference type="Pfam" id="PF00384"/>
    </source>
</evidence>
<dbReference type="SUPFAM" id="SSF50692">
    <property type="entry name" value="ADC-like"/>
    <property type="match status" value="1"/>
</dbReference>
<dbReference type="Gene3D" id="3.40.50.740">
    <property type="match status" value="1"/>
</dbReference>
<keyword evidence="8" id="KW-1185">Reference proteome</keyword>
<dbReference type="GO" id="GO:0051536">
    <property type="term" value="F:iron-sulfur cluster binding"/>
    <property type="evidence" value="ECO:0007669"/>
    <property type="project" value="UniProtKB-KW"/>
</dbReference>
<keyword evidence="3" id="KW-0408">Iron</keyword>
<dbReference type="GO" id="GO:0022904">
    <property type="term" value="P:respiratory electron transport chain"/>
    <property type="evidence" value="ECO:0007669"/>
    <property type="project" value="TreeGrafter"/>
</dbReference>
<dbReference type="GO" id="GO:0016020">
    <property type="term" value="C:membrane"/>
    <property type="evidence" value="ECO:0007669"/>
    <property type="project" value="TreeGrafter"/>
</dbReference>
<keyword evidence="1" id="KW-0479">Metal-binding</keyword>
<evidence type="ECO:0000256" key="3">
    <source>
        <dbReference type="ARBA" id="ARBA00023004"/>
    </source>
</evidence>
<dbReference type="InterPro" id="IPR006657">
    <property type="entry name" value="MoPterin_dinucl-bd_dom"/>
</dbReference>
<dbReference type="GO" id="GO:0046872">
    <property type="term" value="F:metal ion binding"/>
    <property type="evidence" value="ECO:0007669"/>
    <property type="project" value="UniProtKB-KW"/>
</dbReference>
<protein>
    <submittedName>
        <fullName evidence="7">Formate dehydrogenase major subunit</fullName>
    </submittedName>
</protein>
<dbReference type="Pfam" id="PF01568">
    <property type="entry name" value="Molydop_binding"/>
    <property type="match status" value="1"/>
</dbReference>
<name>A0A1M5TZ21_9FIRM</name>
<evidence type="ECO:0000256" key="4">
    <source>
        <dbReference type="ARBA" id="ARBA00023014"/>
    </source>
</evidence>
<dbReference type="InterPro" id="IPR009010">
    <property type="entry name" value="Asp_de-COase-like_dom_sf"/>
</dbReference>
<gene>
    <name evidence="7" type="ORF">SAMN02745823_00293</name>
</gene>
<dbReference type="EMBL" id="FQXV01000001">
    <property type="protein sequence ID" value="SHH56075.1"/>
    <property type="molecule type" value="Genomic_DNA"/>
</dbReference>
<keyword evidence="4" id="KW-0411">Iron-sulfur</keyword>
<dbReference type="Gene3D" id="2.40.40.20">
    <property type="match status" value="1"/>
</dbReference>
<dbReference type="InterPro" id="IPR006656">
    <property type="entry name" value="Mopterin_OxRdtase"/>
</dbReference>
<dbReference type="AlphaFoldDB" id="A0A1M5TZ21"/>
<evidence type="ECO:0000259" key="6">
    <source>
        <dbReference type="Pfam" id="PF01568"/>
    </source>
</evidence>
<dbReference type="PANTHER" id="PTHR43105:SF14">
    <property type="entry name" value="FORMATE DEHYDROGENASE H"/>
    <property type="match status" value="1"/>
</dbReference>
<sequence length="569" mass="64098">MTMGVQEIEDAGLILNFGYNGADSHPIVQRRIIRARQKGAKIICVDPRVIESARIADIHLQLKGGTNLALVNALCNVIYTEGLMDEKFIREKTTDFDEFVEVIKKYTPEDVSPICRISPEDIRKAARLYATTKPAMILYGMGVCQFGQAVDVVKTLADMALMTGNFGKPATGIGPVRGQNNVQGACDMGALPNNYPGYQSITDDAVREKFEKAWGVPLSNKVGLPLTHVPRRVLRPEDPSKQIHAYYIFGEDPAQTDPDINEVREALEKCDLVILQDIFMNRAGQYADVVLPSTSWGEHEGVYSCCDRGFQRFHKMIEPPEGVKVDWQIISEISTAMGYPMHYNNTQEIWDEMRRLCPSFAGATYEKLEATGGVQWPCRSEDMSDKGTVYLHKGKFSNPDGKGRFYATDWRPPQELTDTEYPLILNTGREVGHYSARTMTGNCRLLRSLEDEPGWVQINPEDCLEYGLEHGDLVRLESRRGWCLSRVSCTDRTSPGAVFMTYQWWIGACNMLTNPNLDPVSNTPEYKYCSVRIECIEDQAWAENYVVTEYRRLRESMGIDVSGEEAAVQ</sequence>
<accession>A0A1M5TZ21</accession>
<feature type="domain" description="Molybdopterin dinucleotide-binding" evidence="6">
    <location>
        <begin position="423"/>
        <end position="529"/>
    </location>
</feature>
<proteinExistence type="predicted"/>
<dbReference type="PANTHER" id="PTHR43105">
    <property type="entry name" value="RESPIRATORY NITRATE REDUCTASE"/>
    <property type="match status" value="1"/>
</dbReference>
<evidence type="ECO:0000256" key="1">
    <source>
        <dbReference type="ARBA" id="ARBA00022723"/>
    </source>
</evidence>
<dbReference type="Pfam" id="PF00384">
    <property type="entry name" value="Molybdopterin"/>
    <property type="match status" value="1"/>
</dbReference>